<dbReference type="SUPFAM" id="SSF51197">
    <property type="entry name" value="Clavaminate synthase-like"/>
    <property type="match status" value="1"/>
</dbReference>
<reference evidence="2" key="2">
    <citation type="submission" date="2023-07" db="EMBL/GenBank/DDBJ databases">
        <authorList>
            <person name="Jung D.-H."/>
        </authorList>
    </citation>
    <scope>NUCLEOTIDE SEQUENCE [LARGE SCALE GENOMIC DNA]</scope>
    <source>
        <strain evidence="2">JA-25</strain>
    </source>
</reference>
<dbReference type="Proteomes" id="UP000606008">
    <property type="component" value="Unassembled WGS sequence"/>
</dbReference>
<gene>
    <name evidence="1" type="ORF">F7231_05150</name>
</gene>
<evidence type="ECO:0000313" key="2">
    <source>
        <dbReference type="Proteomes" id="UP000606008"/>
    </source>
</evidence>
<protein>
    <submittedName>
        <fullName evidence="1">Phytanoyl-CoA dioxygenase</fullName>
    </submittedName>
</protein>
<reference evidence="2" key="1">
    <citation type="submission" date="2019-09" db="EMBL/GenBank/DDBJ databases">
        <authorList>
            <person name="Jung D.-H."/>
        </authorList>
    </citation>
    <scope>NUCLEOTIDE SEQUENCE [LARGE SCALE GENOMIC DNA]</scope>
    <source>
        <strain evidence="2">JA-25</strain>
    </source>
</reference>
<organism evidence="1 2">
    <name type="scientific">Fibrivirga algicola</name>
    <dbReference type="NCBI Taxonomy" id="2950420"/>
    <lineage>
        <taxon>Bacteria</taxon>
        <taxon>Pseudomonadati</taxon>
        <taxon>Bacteroidota</taxon>
        <taxon>Cytophagia</taxon>
        <taxon>Cytophagales</taxon>
        <taxon>Spirosomataceae</taxon>
        <taxon>Fibrivirga</taxon>
    </lineage>
</organism>
<keyword evidence="1" id="KW-0560">Oxidoreductase</keyword>
<dbReference type="GO" id="GO:0051213">
    <property type="term" value="F:dioxygenase activity"/>
    <property type="evidence" value="ECO:0007669"/>
    <property type="project" value="UniProtKB-KW"/>
</dbReference>
<name>A0ABX0QEL9_9BACT</name>
<keyword evidence="1" id="KW-0223">Dioxygenase</keyword>
<keyword evidence="2" id="KW-1185">Reference proteome</keyword>
<sequence>MQEGLTKEQIEQFIHTGFVQLENAFSQEHAQKVRNILWQDMQVDPQNSSSWTKPVIRLGMYAQPPFVEAANTASLHKAFDQLVGQGRWIPPQSIGTFPIRFPSNEEPGDTGWHVDASFPGADPMNYLEWRINVRSKGRGLLMLFLFSDVSQADAPTRIRVSSHLEVARMLSPAGETGFSFMELATKLSAMPEGEEIAAIGQAGTVYLCHPFLAHAAQAHRGTEPRFLAQPPLLLRDELVIMDSQNGYSPVEEAIRIAL</sequence>
<comment type="caution">
    <text evidence="1">The sequence shown here is derived from an EMBL/GenBank/DDBJ whole genome shotgun (WGS) entry which is preliminary data.</text>
</comment>
<dbReference type="Gene3D" id="2.60.120.620">
    <property type="entry name" value="q2cbj1_9rhob like domain"/>
    <property type="match status" value="1"/>
</dbReference>
<accession>A0ABX0QEL9</accession>
<dbReference type="EMBL" id="WAEL01000001">
    <property type="protein sequence ID" value="NID09547.1"/>
    <property type="molecule type" value="Genomic_DNA"/>
</dbReference>
<evidence type="ECO:0000313" key="1">
    <source>
        <dbReference type="EMBL" id="NID09547.1"/>
    </source>
</evidence>
<dbReference type="RefSeq" id="WP_166691135.1">
    <property type="nucleotide sequence ID" value="NZ_WAEL01000001.1"/>
</dbReference>
<proteinExistence type="predicted"/>